<dbReference type="InterPro" id="IPR009057">
    <property type="entry name" value="Homeodomain-like_sf"/>
</dbReference>
<keyword evidence="1" id="KW-0805">Transcription regulation</keyword>
<protein>
    <submittedName>
        <fullName evidence="5">Helix-turn-helix transcriptional regulator</fullName>
    </submittedName>
</protein>
<keyword evidence="2" id="KW-0238">DNA-binding</keyword>
<dbReference type="InterPro" id="IPR050204">
    <property type="entry name" value="AraC_XylS_family_regulators"/>
</dbReference>
<dbReference type="PANTHER" id="PTHR46796:SF13">
    <property type="entry name" value="HTH-TYPE TRANSCRIPTIONAL ACTIVATOR RHAS"/>
    <property type="match status" value="1"/>
</dbReference>
<evidence type="ECO:0000313" key="5">
    <source>
        <dbReference type="EMBL" id="MBO9200489.1"/>
    </source>
</evidence>
<organism evidence="5 6">
    <name type="scientific">Niastella soli</name>
    <dbReference type="NCBI Taxonomy" id="2821487"/>
    <lineage>
        <taxon>Bacteria</taxon>
        <taxon>Pseudomonadati</taxon>
        <taxon>Bacteroidota</taxon>
        <taxon>Chitinophagia</taxon>
        <taxon>Chitinophagales</taxon>
        <taxon>Chitinophagaceae</taxon>
        <taxon>Niastella</taxon>
    </lineage>
</organism>
<dbReference type="EMBL" id="JAGHKO010000001">
    <property type="protein sequence ID" value="MBO9200489.1"/>
    <property type="molecule type" value="Genomic_DNA"/>
</dbReference>
<keyword evidence="6" id="KW-1185">Reference proteome</keyword>
<gene>
    <name evidence="5" type="ORF">J7I42_09470</name>
</gene>
<name>A0ABS3YRD8_9BACT</name>
<evidence type="ECO:0000256" key="2">
    <source>
        <dbReference type="ARBA" id="ARBA00023125"/>
    </source>
</evidence>
<dbReference type="SMART" id="SM00342">
    <property type="entry name" value="HTH_ARAC"/>
    <property type="match status" value="1"/>
</dbReference>
<dbReference type="SUPFAM" id="SSF46689">
    <property type="entry name" value="Homeodomain-like"/>
    <property type="match status" value="1"/>
</dbReference>
<dbReference type="Gene3D" id="1.10.10.60">
    <property type="entry name" value="Homeodomain-like"/>
    <property type="match status" value="1"/>
</dbReference>
<dbReference type="InterPro" id="IPR018060">
    <property type="entry name" value="HTH_AraC"/>
</dbReference>
<accession>A0ABS3YRD8</accession>
<evidence type="ECO:0000313" key="6">
    <source>
        <dbReference type="Proteomes" id="UP000677244"/>
    </source>
</evidence>
<feature type="domain" description="HTH araC/xylS-type" evidence="4">
    <location>
        <begin position="145"/>
        <end position="247"/>
    </location>
</feature>
<dbReference type="Proteomes" id="UP000677244">
    <property type="component" value="Unassembled WGS sequence"/>
</dbReference>
<reference evidence="5 6" key="1">
    <citation type="submission" date="2021-03" db="EMBL/GenBank/DDBJ databases">
        <title>Assistant Professor.</title>
        <authorList>
            <person name="Huq M.A."/>
        </authorList>
    </citation>
    <scope>NUCLEOTIDE SEQUENCE [LARGE SCALE GENOMIC DNA]</scope>
    <source>
        <strain evidence="5 6">MAH-29</strain>
    </source>
</reference>
<evidence type="ECO:0000256" key="1">
    <source>
        <dbReference type="ARBA" id="ARBA00023015"/>
    </source>
</evidence>
<dbReference type="PANTHER" id="PTHR46796">
    <property type="entry name" value="HTH-TYPE TRANSCRIPTIONAL ACTIVATOR RHAS-RELATED"/>
    <property type="match status" value="1"/>
</dbReference>
<sequence>MQRWYNNIDPVLKDVIQSILVLDSNDPPAPEDLPIFTNGMPALLCTSLDQEDHLSLFGKAVPTERWAEWGNATLIAFFFKPFAIGPVFKLSAQQLKNEVIGLNRWNPQKAMALTIQLTYAQSTAEKMEVLHQFILSQVTANQRECAIIRYATDKILENPEADVLGQMLQELNLTERTFQRIFKKYVGITASEYRRICQFQLAFYQLKSGQFDKLTDVAYANGYFDQSHYVRSFKEFTETTPNDYLQFGLKKK</sequence>
<evidence type="ECO:0000259" key="4">
    <source>
        <dbReference type="PROSITE" id="PS01124"/>
    </source>
</evidence>
<evidence type="ECO:0000256" key="3">
    <source>
        <dbReference type="ARBA" id="ARBA00023163"/>
    </source>
</evidence>
<keyword evidence="3" id="KW-0804">Transcription</keyword>
<dbReference type="PROSITE" id="PS01124">
    <property type="entry name" value="HTH_ARAC_FAMILY_2"/>
    <property type="match status" value="1"/>
</dbReference>
<comment type="caution">
    <text evidence="5">The sequence shown here is derived from an EMBL/GenBank/DDBJ whole genome shotgun (WGS) entry which is preliminary data.</text>
</comment>
<dbReference type="RefSeq" id="WP_209138530.1">
    <property type="nucleotide sequence ID" value="NZ_JAGHKO010000001.1"/>
</dbReference>
<proteinExistence type="predicted"/>
<dbReference type="Pfam" id="PF12833">
    <property type="entry name" value="HTH_18"/>
    <property type="match status" value="1"/>
</dbReference>